<keyword evidence="6" id="KW-0963">Cytoplasm</keyword>
<dbReference type="InterPro" id="IPR003708">
    <property type="entry name" value="SecB"/>
</dbReference>
<dbReference type="PANTHER" id="PTHR36918:SF1">
    <property type="entry name" value="PROTEIN-EXPORT PROTEIN SECB"/>
    <property type="match status" value="1"/>
</dbReference>
<keyword evidence="2 6" id="KW-0813">Transport</keyword>
<comment type="subcellular location">
    <subcellularLocation>
        <location evidence="6">Cytoplasm</location>
    </subcellularLocation>
</comment>
<dbReference type="SUPFAM" id="SSF54611">
    <property type="entry name" value="SecB-like"/>
    <property type="match status" value="1"/>
</dbReference>
<dbReference type="Pfam" id="PF02556">
    <property type="entry name" value="SecB"/>
    <property type="match status" value="1"/>
</dbReference>
<evidence type="ECO:0000256" key="4">
    <source>
        <dbReference type="ARBA" id="ARBA00023010"/>
    </source>
</evidence>
<dbReference type="Gene3D" id="3.10.420.10">
    <property type="entry name" value="SecB-like"/>
    <property type="match status" value="1"/>
</dbReference>
<dbReference type="NCBIfam" id="TIGR00809">
    <property type="entry name" value="secB"/>
    <property type="match status" value="1"/>
</dbReference>
<dbReference type="NCBIfam" id="NF004392">
    <property type="entry name" value="PRK05751.1-3"/>
    <property type="match status" value="1"/>
</dbReference>
<protein>
    <recommendedName>
        <fullName evidence="6">Protein-export protein SecB</fullName>
    </recommendedName>
</protein>
<dbReference type="GO" id="GO:0006457">
    <property type="term" value="P:protein folding"/>
    <property type="evidence" value="ECO:0007669"/>
    <property type="project" value="UniProtKB-UniRule"/>
</dbReference>
<evidence type="ECO:0000256" key="1">
    <source>
        <dbReference type="ARBA" id="ARBA00009990"/>
    </source>
</evidence>
<sequence length="175" mass="19439">MSYKLDVKAQYIKDLSFENPNSPQIFVMMNKAAPDINISVNVSSISLPIKVDDQKDKDNANSLSSSLYEVTLQVNAEARVQNTVAFICEIKYCGVFAIKSNTENSEVDLSQQEIKDMLLVTAPSILFPFVRELIARATSSSGFPPLMLDIVDFKTMYENQLKQGAGQNDNDTSIN</sequence>
<keyword evidence="4 6" id="KW-0811">Translocation</keyword>
<evidence type="ECO:0000256" key="2">
    <source>
        <dbReference type="ARBA" id="ARBA00022448"/>
    </source>
</evidence>
<accession>A0AAE6UIL9</accession>
<dbReference type="GO" id="GO:0051082">
    <property type="term" value="F:unfolded protein binding"/>
    <property type="evidence" value="ECO:0007669"/>
    <property type="project" value="InterPro"/>
</dbReference>
<dbReference type="GO" id="GO:0005737">
    <property type="term" value="C:cytoplasm"/>
    <property type="evidence" value="ECO:0007669"/>
    <property type="project" value="UniProtKB-SubCell"/>
</dbReference>
<keyword evidence="5 6" id="KW-0143">Chaperone</keyword>
<evidence type="ECO:0000256" key="3">
    <source>
        <dbReference type="ARBA" id="ARBA00022927"/>
    </source>
</evidence>
<comment type="subunit">
    <text evidence="6">Homotetramer, a dimer of dimers. One homotetramer interacts with 1 SecA dimer.</text>
</comment>
<dbReference type="InterPro" id="IPR035958">
    <property type="entry name" value="SecB-like_sf"/>
</dbReference>
<dbReference type="AlphaFoldDB" id="A0AAE6UIL9"/>
<dbReference type="GO" id="GO:0051262">
    <property type="term" value="P:protein tetramerization"/>
    <property type="evidence" value="ECO:0007669"/>
    <property type="project" value="InterPro"/>
</dbReference>
<evidence type="ECO:0000313" key="8">
    <source>
        <dbReference type="Proteomes" id="UP000422822"/>
    </source>
</evidence>
<gene>
    <name evidence="6 7" type="primary">secB</name>
    <name evidence="7" type="ORF">EDL80_04165</name>
</gene>
<dbReference type="RefSeq" id="WP_158406919.1">
    <property type="nucleotide sequence ID" value="NZ_CP033454.1"/>
</dbReference>
<proteinExistence type="inferred from homology"/>
<dbReference type="EMBL" id="CP033455">
    <property type="protein sequence ID" value="QGR03734.1"/>
    <property type="molecule type" value="Genomic_DNA"/>
</dbReference>
<comment type="function">
    <text evidence="6">One of the proteins required for the normal export of preproteins out of the cell cytoplasm. It is a molecular chaperone that binds to a subset of precursor proteins, maintaining them in a translocation-competent state. It also specifically binds to its receptor SecA.</text>
</comment>
<dbReference type="Proteomes" id="UP000422822">
    <property type="component" value="Chromosome"/>
</dbReference>
<evidence type="ECO:0000256" key="5">
    <source>
        <dbReference type="ARBA" id="ARBA00023186"/>
    </source>
</evidence>
<keyword evidence="8" id="KW-1185">Reference proteome</keyword>
<dbReference type="HAMAP" id="MF_00821">
    <property type="entry name" value="SecB"/>
    <property type="match status" value="1"/>
</dbReference>
<dbReference type="GO" id="GO:0015031">
    <property type="term" value="P:protein transport"/>
    <property type="evidence" value="ECO:0007669"/>
    <property type="project" value="UniProtKB-UniRule"/>
</dbReference>
<evidence type="ECO:0000313" key="7">
    <source>
        <dbReference type="EMBL" id="QGR03734.1"/>
    </source>
</evidence>
<comment type="similarity">
    <text evidence="1 6">Belongs to the SecB family.</text>
</comment>
<keyword evidence="3 6" id="KW-0653">Protein transport</keyword>
<reference evidence="7 8" key="1">
    <citation type="submission" date="2018-10" db="EMBL/GenBank/DDBJ databases">
        <title>Propagation and draft genome sequences of three atypical Erhlichia ruminantium isolates.</title>
        <authorList>
            <person name="Liebenberg J."/>
            <person name="Steyn H."/>
            <person name="Josemans A."/>
            <person name="Zweygarth E."/>
        </authorList>
    </citation>
    <scope>NUCLEOTIDE SEQUENCE [LARGE SCALE GENOMIC DNA]</scope>
    <source>
        <strain evidence="7 8">Omatjenne</strain>
    </source>
</reference>
<dbReference type="PANTHER" id="PTHR36918">
    <property type="match status" value="1"/>
</dbReference>
<evidence type="ECO:0000256" key="6">
    <source>
        <dbReference type="HAMAP-Rule" id="MF_00821"/>
    </source>
</evidence>
<organism evidence="7 8">
    <name type="scientific">Ehrlichia ruminantium</name>
    <name type="common">heartwater rickettsia</name>
    <name type="synonym">Cowdria ruminantium</name>
    <dbReference type="NCBI Taxonomy" id="779"/>
    <lineage>
        <taxon>Bacteria</taxon>
        <taxon>Pseudomonadati</taxon>
        <taxon>Pseudomonadota</taxon>
        <taxon>Alphaproteobacteria</taxon>
        <taxon>Rickettsiales</taxon>
        <taxon>Anaplasmataceae</taxon>
        <taxon>Ehrlichia</taxon>
    </lineage>
</organism>
<name>A0AAE6UIL9_EHRRU</name>